<dbReference type="Pfam" id="PF13358">
    <property type="entry name" value="DDE_3"/>
    <property type="match status" value="1"/>
</dbReference>
<name>A0A061JHI2_9PROT</name>
<comment type="caution">
    <text evidence="2">The sequence shown here is derived from an EMBL/GenBank/DDBJ whole genome shotgun (WGS) entry which is preliminary data.</text>
</comment>
<protein>
    <recommendedName>
        <fullName evidence="1">Tc1-like transposase DDE domain-containing protein</fullName>
    </recommendedName>
</protein>
<feature type="domain" description="Tc1-like transposase DDE" evidence="1">
    <location>
        <begin position="38"/>
        <end position="104"/>
    </location>
</feature>
<dbReference type="InterPro" id="IPR038717">
    <property type="entry name" value="Tc1-like_DDE_dom"/>
</dbReference>
<dbReference type="EMBL" id="ARPM03000138">
    <property type="protein sequence ID" value="ETZ04877.1"/>
    <property type="molecule type" value="Genomic_DNA"/>
</dbReference>
<dbReference type="GO" id="GO:0003676">
    <property type="term" value="F:nucleic acid binding"/>
    <property type="evidence" value="ECO:0007669"/>
    <property type="project" value="InterPro"/>
</dbReference>
<keyword evidence="3" id="KW-1185">Reference proteome</keyword>
<organism evidence="2 3">
    <name type="scientific">Holospora undulata HU1</name>
    <dbReference type="NCBI Taxonomy" id="1321371"/>
    <lineage>
        <taxon>Bacteria</taxon>
        <taxon>Pseudomonadati</taxon>
        <taxon>Pseudomonadota</taxon>
        <taxon>Alphaproteobacteria</taxon>
        <taxon>Holosporales</taxon>
        <taxon>Holosporaceae</taxon>
        <taxon>Holospora</taxon>
    </lineage>
</organism>
<evidence type="ECO:0000313" key="2">
    <source>
        <dbReference type="EMBL" id="ETZ04877.1"/>
    </source>
</evidence>
<dbReference type="InterPro" id="IPR036397">
    <property type="entry name" value="RNaseH_sf"/>
</dbReference>
<evidence type="ECO:0000313" key="3">
    <source>
        <dbReference type="Proteomes" id="UP000026922"/>
    </source>
</evidence>
<dbReference type="RefSeq" id="WP_006292345.1">
    <property type="nucleotide sequence ID" value="NZ_ARPM03000138.1"/>
</dbReference>
<dbReference type="Gene3D" id="3.30.420.10">
    <property type="entry name" value="Ribonuclease H-like superfamily/Ribonuclease H"/>
    <property type="match status" value="1"/>
</dbReference>
<dbReference type="PANTHER" id="PTHR46564">
    <property type="entry name" value="TRANSPOSASE"/>
    <property type="match status" value="1"/>
</dbReference>
<dbReference type="Proteomes" id="UP000026922">
    <property type="component" value="Unassembled WGS sequence"/>
</dbReference>
<accession>A0A061JHI2</accession>
<sequence>MLWLSYLWGAKGGTNPIGALIGKSINCNWFDIWLTQGVTSWVQQILLPNLPKENGSVTDNSIIHKGKAVQKMLKDSGNSLLYFPHYSPDLNSIEKKWPQAKHIRRTLTCSIDHLFQFHFS</sequence>
<proteinExistence type="predicted"/>
<dbReference type="PANTHER" id="PTHR46564:SF1">
    <property type="entry name" value="TRANSPOSASE"/>
    <property type="match status" value="1"/>
</dbReference>
<evidence type="ECO:0000259" key="1">
    <source>
        <dbReference type="Pfam" id="PF13358"/>
    </source>
</evidence>
<reference evidence="2 3" key="1">
    <citation type="journal article" date="2013" name="Genome Announc.">
        <title>Draft Genome Sequence of Holospora undulata Strain HU1, a Micronucleus-Specific Symbiont of the Ciliate Paramecium caudatum.</title>
        <authorList>
            <person name="Dohra H."/>
            <person name="Suzuki H."/>
            <person name="Suzuki T."/>
            <person name="Tanaka K."/>
            <person name="Fujishima M."/>
        </authorList>
    </citation>
    <scope>NUCLEOTIDE SEQUENCE [LARGE SCALE GENOMIC DNA]</scope>
    <source>
        <strain evidence="2 3">HU1</strain>
    </source>
</reference>
<gene>
    <name evidence="2" type="ORF">K737_300702</name>
</gene>
<dbReference type="AlphaFoldDB" id="A0A061JHI2"/>